<reference evidence="2 3" key="1">
    <citation type="submission" date="2016-09" db="EMBL/GenBank/DDBJ databases">
        <title>Extensive genetic diversity and differential bi-allelic expression allows diatom success in the polar Southern Ocean.</title>
        <authorList>
            <consortium name="DOE Joint Genome Institute"/>
            <person name="Mock T."/>
            <person name="Otillar R.P."/>
            <person name="Strauss J."/>
            <person name="Dupont C."/>
            <person name="Frickenhaus S."/>
            <person name="Maumus F."/>
            <person name="Mcmullan M."/>
            <person name="Sanges R."/>
            <person name="Schmutz J."/>
            <person name="Toseland A."/>
            <person name="Valas R."/>
            <person name="Veluchamy A."/>
            <person name="Ward B.J."/>
            <person name="Allen A."/>
            <person name="Barry K."/>
            <person name="Falciatore A."/>
            <person name="Ferrante M."/>
            <person name="Fortunato A.E."/>
            <person name="Gloeckner G."/>
            <person name="Gruber A."/>
            <person name="Hipkin R."/>
            <person name="Janech M."/>
            <person name="Kroth P."/>
            <person name="Leese F."/>
            <person name="Lindquist E."/>
            <person name="Lyon B.R."/>
            <person name="Martin J."/>
            <person name="Mayer C."/>
            <person name="Parker M."/>
            <person name="Quesneville H."/>
            <person name="Raymond J."/>
            <person name="Uhlig C."/>
            <person name="Valentin K.U."/>
            <person name="Worden A.Z."/>
            <person name="Armbrust E.V."/>
            <person name="Bowler C."/>
            <person name="Green B."/>
            <person name="Moulton V."/>
            <person name="Van Oosterhout C."/>
            <person name="Grigoriev I."/>
        </authorList>
    </citation>
    <scope>NUCLEOTIDE SEQUENCE [LARGE SCALE GENOMIC DNA]</scope>
    <source>
        <strain evidence="2 3">CCMP1102</strain>
    </source>
</reference>
<proteinExistence type="predicted"/>
<dbReference type="OrthoDB" id="42265at2759"/>
<evidence type="ECO:0000256" key="1">
    <source>
        <dbReference type="SAM" id="MobiDB-lite"/>
    </source>
</evidence>
<name>A0A1E7FC75_9STRA</name>
<sequence length="1391" mass="153800">MGKSLRRRIFAVVDDDTAASHLRRRRRRRQFSRSPFRFRILFVRGGSDSYSDNEEDYRILGEDENMDFGEDGEQLPLSFSSDDEDDEYDTVPLSSSSSSNIQDSNMDDTASEENVNVNTNETAAQLESDDATINNNANIKLPHPRSLLHYLAKNVPAIKQSPDVNLRIHSSRSDIDPGVAACIIGRLAFACEQYDQVQKRSTQIDNTNGIVDDEDSDNKNSKLESAAPQLTADRRFEQLVECVISGVNIKKRKEESLQRQLDKSSDEIVTNIEEVLDEENARFDEGLNIRDACRAAWGIAILGAHYLDDMGGAKVKDLFLALSLGVRELLLARLQELRQGDILSSGEDGMRLMTTEERLNEMAEELAEDAASAMWAFGCVRACTGITSAPLFEACCSILCQDPIDLRRRAQEAEYEPSKDTIGISDVVDRLARSEAAAEEEYKATDIRGTATNTNESLYNTEKDAFLDWLSPIEVTDILWALALHGSNVTSSMDDEVTLSETASTLRETAYDRLVEWLEEDIGDNKGLQTKSNLEPASEIESNGEVILVEVVDAATLLASKDESTMSDNVEDNKPVPIESIAMKTNAIVSSDRDSQEVEVVDAAKLLASIDSEEKGANVETEVMIAPTSVIEGNSKNSKSTTDDGFSLDRGVDVANSIDGNSSPRIFSPHDLASIAWSVTELRDPLRTHIVGLVIELLWRLGPEGVSGLSGTDLSNLAWAIAKYEGGNHDAYSVAITRWIADHTLQRTRKYPLLSIVTPPELGRIMWAIACLTSTKDLTLNDIGIDTSSFFLTRKAIISAADNISSFSTETLVRIAWAHLEINDSNLSVLDTSEMLALGKVLATAEHSLHRWERVDFATGDAASTESHVDSPLFSSFFGRPRRNLAILEQAVNDDDDEDDIVLAPLGRSQRPKLRDLMIDPSTLCKAACSFQRLSTKHPYIKGGWAFTRVAVRLLSSKNARLMKECSIHDIVRLCEAAVLSDVDGHGRELIIGLFARQVVKVLNEVLEGENQHDTSINIGSASSSEISTLIWALGEMGVKCSSAGHSEQSSNKKMRLIFTEPLLDCIQVESLDIVALERLIRGLVLMKMTFSSDQPFLLRVLTRISKQIPGITTGNDLCSLAVTIGILKEASKTSPEKIEVYNEEEVPSETIKEDETSLSQIKDPDNISSVQEQLSSRSDDVLDSIAEIATELSKQLTANEIRRLLEVYSLLPFQADTLVDCLSEEVSNRLTALRDLQRTQTLDVLLKDASRKSSVVRSSLFDDSNASLFGSIKAGIRSFFRSTNDEQLEADQIDDEGTKMTEEIASIIQDSISASSDAASRAEADQSALQISLDNVIQTLQEEASFELGRSQELVENYHRTEFTTGKRRSRYDKDRKNYISKRVLSRLLP</sequence>
<evidence type="ECO:0000313" key="2">
    <source>
        <dbReference type="EMBL" id="OEU15749.1"/>
    </source>
</evidence>
<dbReference type="EMBL" id="KV784359">
    <property type="protein sequence ID" value="OEU15749.1"/>
    <property type="molecule type" value="Genomic_DNA"/>
</dbReference>
<dbReference type="InParanoid" id="A0A1E7FC75"/>
<dbReference type="Proteomes" id="UP000095751">
    <property type="component" value="Unassembled WGS sequence"/>
</dbReference>
<accession>A0A1E7FC75</accession>
<keyword evidence="3" id="KW-1185">Reference proteome</keyword>
<feature type="region of interest" description="Disordered" evidence="1">
    <location>
        <begin position="205"/>
        <end position="227"/>
    </location>
</feature>
<gene>
    <name evidence="2" type="ORF">FRACYDRAFT_240444</name>
</gene>
<feature type="region of interest" description="Disordered" evidence="1">
    <location>
        <begin position="65"/>
        <end position="113"/>
    </location>
</feature>
<organism evidence="2 3">
    <name type="scientific">Fragilariopsis cylindrus CCMP1102</name>
    <dbReference type="NCBI Taxonomy" id="635003"/>
    <lineage>
        <taxon>Eukaryota</taxon>
        <taxon>Sar</taxon>
        <taxon>Stramenopiles</taxon>
        <taxon>Ochrophyta</taxon>
        <taxon>Bacillariophyta</taxon>
        <taxon>Bacillariophyceae</taxon>
        <taxon>Bacillariophycidae</taxon>
        <taxon>Bacillariales</taxon>
        <taxon>Bacillariaceae</taxon>
        <taxon>Fragilariopsis</taxon>
    </lineage>
</organism>
<evidence type="ECO:0000313" key="3">
    <source>
        <dbReference type="Proteomes" id="UP000095751"/>
    </source>
</evidence>
<protein>
    <submittedName>
        <fullName evidence="2">Uncharacterized protein</fullName>
    </submittedName>
</protein>
<dbReference type="KEGG" id="fcy:FRACYDRAFT_240444"/>